<keyword evidence="1" id="KW-0472">Membrane</keyword>
<organism evidence="2 3">
    <name type="scientific">Phormidesmis priestleyi ULC007</name>
    <dbReference type="NCBI Taxonomy" id="1920490"/>
    <lineage>
        <taxon>Bacteria</taxon>
        <taxon>Bacillati</taxon>
        <taxon>Cyanobacteriota</taxon>
        <taxon>Cyanophyceae</taxon>
        <taxon>Leptolyngbyales</taxon>
        <taxon>Leptolyngbyaceae</taxon>
        <taxon>Phormidesmis</taxon>
    </lineage>
</organism>
<keyword evidence="1" id="KW-1133">Transmembrane helix</keyword>
<dbReference type="AlphaFoldDB" id="A0A2T1DK86"/>
<reference evidence="2 3" key="1">
    <citation type="submission" date="2018-02" db="EMBL/GenBank/DDBJ databases">
        <authorList>
            <person name="Cohen D.B."/>
            <person name="Kent A.D."/>
        </authorList>
    </citation>
    <scope>NUCLEOTIDE SEQUENCE [LARGE SCALE GENOMIC DNA]</scope>
    <source>
        <strain evidence="2 3">ULC007</strain>
    </source>
</reference>
<dbReference type="OrthoDB" id="211174at2"/>
<keyword evidence="3" id="KW-1185">Reference proteome</keyword>
<gene>
    <name evidence="2" type="ORF">C7B65_05735</name>
</gene>
<dbReference type="InterPro" id="IPR011727">
    <property type="entry name" value="CHP02117"/>
</dbReference>
<feature type="transmembrane region" description="Helical" evidence="1">
    <location>
        <begin position="31"/>
        <end position="50"/>
    </location>
</feature>
<proteinExistence type="predicted"/>
<dbReference type="EMBL" id="PVWG01000004">
    <property type="protein sequence ID" value="PSB20909.1"/>
    <property type="molecule type" value="Genomic_DNA"/>
</dbReference>
<evidence type="ECO:0000256" key="1">
    <source>
        <dbReference type="SAM" id="Phobius"/>
    </source>
</evidence>
<name>A0A2T1DK86_9CYAN</name>
<protein>
    <submittedName>
        <fullName evidence="2">TIGR02117 family protein</fullName>
    </submittedName>
</protein>
<comment type="caution">
    <text evidence="2">The sequence shown here is derived from an EMBL/GenBank/DDBJ whole genome shotgun (WGS) entry which is preliminary data.</text>
</comment>
<reference evidence="2 3" key="2">
    <citation type="submission" date="2018-03" db="EMBL/GenBank/DDBJ databases">
        <title>The ancient ancestry and fast evolution of plastids.</title>
        <authorList>
            <person name="Moore K.R."/>
            <person name="Magnabosco C."/>
            <person name="Momper L."/>
            <person name="Gold D.A."/>
            <person name="Bosak T."/>
            <person name="Fournier G.P."/>
        </authorList>
    </citation>
    <scope>NUCLEOTIDE SEQUENCE [LARGE SCALE GENOMIC DNA]</scope>
    <source>
        <strain evidence="2 3">ULC007</strain>
    </source>
</reference>
<keyword evidence="1" id="KW-0812">Transmembrane</keyword>
<accession>A0A2T1DK86</accession>
<dbReference type="Pfam" id="PF09601">
    <property type="entry name" value="DUF2459"/>
    <property type="match status" value="1"/>
</dbReference>
<dbReference type="STRING" id="1920490.GCA_001895925_03526"/>
<evidence type="ECO:0000313" key="3">
    <source>
        <dbReference type="Proteomes" id="UP000238634"/>
    </source>
</evidence>
<evidence type="ECO:0000313" key="2">
    <source>
        <dbReference type="EMBL" id="PSB20909.1"/>
    </source>
</evidence>
<dbReference type="Proteomes" id="UP000238634">
    <property type="component" value="Unassembled WGS sequence"/>
</dbReference>
<dbReference type="NCBIfam" id="TIGR02117">
    <property type="entry name" value="chp_urease_rgn"/>
    <property type="match status" value="1"/>
</dbReference>
<sequence>MQCDRADRVMAFDSLVMNQSKRHSILFRRTWRYFVAPMLITTTLLGIGYVTPRKWGTSSQSCQNQPFKVYVAGDAMHVNLILPVQNQAFDWSQFLSIDQIGRDAQQRYRYLKFGWGDRDFYMNTPSWSEMKISNVLRSLFMPGNPTALYVEGDAELPHEPNVELKCVGVSQKDYLQLVAFIKASFQQTDQGQPIRIQDAIDTSGFYEATGHYSILRTCNTWAADGLDSANIQTPIWSGLAPAVIRQIPK</sequence>